<evidence type="ECO:0000256" key="4">
    <source>
        <dbReference type="ARBA" id="ARBA00006046"/>
    </source>
</evidence>
<dbReference type="InterPro" id="IPR014102">
    <property type="entry name" value="Phytoene_desaturase"/>
</dbReference>
<dbReference type="PROSITE" id="PS51257">
    <property type="entry name" value="PROKAR_LIPOPROTEIN"/>
    <property type="match status" value="1"/>
</dbReference>
<keyword evidence="8" id="KW-0472">Membrane</keyword>
<comment type="cofactor">
    <cofactor evidence="9">
        <name>NAD(+)</name>
        <dbReference type="ChEBI" id="CHEBI:57540"/>
    </cofactor>
    <cofactor evidence="9">
        <name>NADP(+)</name>
        <dbReference type="ChEBI" id="CHEBI:58349"/>
    </cofactor>
</comment>
<dbReference type="InterPro" id="IPR050464">
    <property type="entry name" value="Zeta_carotene_desat/Oxidored"/>
</dbReference>
<dbReference type="Pfam" id="PF01593">
    <property type="entry name" value="Amino_oxidase"/>
    <property type="match status" value="1"/>
</dbReference>
<keyword evidence="5" id="KW-0359">Herbicide resistance</keyword>
<comment type="similarity">
    <text evidence="4 9">Belongs to the carotenoid/retinoid oxidoreductase family.</text>
</comment>
<keyword evidence="7 9" id="KW-0560">Oxidoreductase</keyword>
<feature type="region of interest" description="Disordered" evidence="10">
    <location>
        <begin position="456"/>
        <end position="479"/>
    </location>
</feature>
<comment type="caution">
    <text evidence="12">The sequence shown here is derived from an EMBL/GenBank/DDBJ whole genome shotgun (WGS) entry which is preliminary data.</text>
</comment>
<evidence type="ECO:0000256" key="1">
    <source>
        <dbReference type="ARBA" id="ARBA00001974"/>
    </source>
</evidence>
<dbReference type="Proteomes" id="UP000249467">
    <property type="component" value="Unassembled WGS sequence"/>
</dbReference>
<evidence type="ECO:0000313" key="12">
    <source>
        <dbReference type="EMBL" id="PZO39248.1"/>
    </source>
</evidence>
<accession>A0A2W4Y7M3</accession>
<evidence type="ECO:0000256" key="6">
    <source>
        <dbReference type="ARBA" id="ARBA00022746"/>
    </source>
</evidence>
<evidence type="ECO:0000256" key="5">
    <source>
        <dbReference type="ARBA" id="ARBA00022646"/>
    </source>
</evidence>
<dbReference type="GO" id="GO:0005886">
    <property type="term" value="C:plasma membrane"/>
    <property type="evidence" value="ECO:0007669"/>
    <property type="project" value="UniProtKB-SubCell"/>
</dbReference>
<dbReference type="InterPro" id="IPR036188">
    <property type="entry name" value="FAD/NAD-bd_sf"/>
</dbReference>
<evidence type="ECO:0000256" key="8">
    <source>
        <dbReference type="ARBA" id="ARBA00023136"/>
    </source>
</evidence>
<sequence length="479" mass="53112">MRVAIAGGGLAGLSCAKYLIDLGHQPILLERSDVLGGLVAAWKDEDGDWLETGLHAFFGAYPNMLQMMGELGILDRLQWKQHTLIFNQPEKPGTLSRFDVPDIPAPFNVIVSILRNNDMLTWTQKIRFAIGLFPAIVRGQKYVEDMDRYSLIEWLRRQGIDDGVNTDIFIAASKALTFINPDEVSATVILTALNKFLQERYGSKIAFLDGAPPERLCQPIVDYVTARGGEVHTSAPLKEIAINDDGTVNHLAIRGLNGSSDRQIFADAYVSAMSVDALKLLTPESWKQNKFFQKLDGLEGVPVINVQIWFDRKLTDVDQLLFSRSAILSVYADMSVTTKEYYDPDRSMLELVIAPAEQWIGKSDEDIIQATMDELAKLFPEQIPNVAKVRKAKVLKTPRSVYKATPGRQAFRPSQITPIANFFLSGSYTMQEYLGSMEGAVLSGKLTAQEIHKASQSSGKKVLGRTSNENQSNPPVVTA</sequence>
<organism evidence="12 13">
    <name type="scientific">Pseudanabaena frigida</name>
    <dbReference type="NCBI Taxonomy" id="945775"/>
    <lineage>
        <taxon>Bacteria</taxon>
        <taxon>Bacillati</taxon>
        <taxon>Cyanobacteriota</taxon>
        <taxon>Cyanophyceae</taxon>
        <taxon>Pseudanabaenales</taxon>
        <taxon>Pseudanabaenaceae</taxon>
        <taxon>Pseudanabaena</taxon>
    </lineage>
</organism>
<reference evidence="12 13" key="1">
    <citation type="submission" date="2018-04" db="EMBL/GenBank/DDBJ databases">
        <authorList>
            <person name="Go L.Y."/>
            <person name="Mitchell J.A."/>
        </authorList>
    </citation>
    <scope>NUCLEOTIDE SEQUENCE [LARGE SCALE GENOMIC DNA]</scope>
    <source>
        <strain evidence="12">ULC066bin1</strain>
    </source>
</reference>
<dbReference type="GO" id="GO:0016117">
    <property type="term" value="P:carotenoid biosynthetic process"/>
    <property type="evidence" value="ECO:0007669"/>
    <property type="project" value="UniProtKB-UniRule"/>
</dbReference>
<comment type="subcellular location">
    <subcellularLocation>
        <location evidence="2 9">Cell membrane</location>
        <topology evidence="2 9">Peripheral membrane protein</topology>
    </subcellularLocation>
</comment>
<dbReference type="PANTHER" id="PTHR42923:SF45">
    <property type="entry name" value="15-CIS-PHYTOENE DESATURASE, CHLOROPLASTIC_CHROMOPLASTIC"/>
    <property type="match status" value="1"/>
</dbReference>
<comment type="pathway">
    <text evidence="3 9">Carotenoid biosynthesis; lycopene biosynthesis.</text>
</comment>
<feature type="domain" description="Amine oxidase" evidence="11">
    <location>
        <begin position="10"/>
        <end position="451"/>
    </location>
</feature>
<proteinExistence type="inferred from homology"/>
<dbReference type="InterPro" id="IPR002937">
    <property type="entry name" value="Amino_oxidase"/>
</dbReference>
<evidence type="ECO:0000256" key="3">
    <source>
        <dbReference type="ARBA" id="ARBA00004900"/>
    </source>
</evidence>
<dbReference type="Gene3D" id="3.50.50.60">
    <property type="entry name" value="FAD/NAD(P)-binding domain"/>
    <property type="match status" value="1"/>
</dbReference>
<comment type="function">
    <text evidence="9">This enzyme converts phytoene into zeta-carotene via the intermediary of phytofluene by the symmetrical introduction of two double bonds at the C-11 and C-11' positions of phytoene.</text>
</comment>
<protein>
    <recommendedName>
        <fullName evidence="9">Phytoene dehydrogenase</fullName>
        <ecNumber evidence="9">1.3.5.5</ecNumber>
    </recommendedName>
</protein>
<dbReference type="SUPFAM" id="SSF51905">
    <property type="entry name" value="FAD/NAD(P)-binding domain"/>
    <property type="match status" value="1"/>
</dbReference>
<dbReference type="NCBIfam" id="TIGR02731">
    <property type="entry name" value="phytoene_desat"/>
    <property type="match status" value="1"/>
</dbReference>
<dbReference type="GO" id="GO:0016166">
    <property type="term" value="F:phytoene dehydrogenase activity"/>
    <property type="evidence" value="ECO:0007669"/>
    <property type="project" value="UniProtKB-UniRule"/>
</dbReference>
<dbReference type="GO" id="GO:0009635">
    <property type="term" value="P:response to herbicide"/>
    <property type="evidence" value="ECO:0007669"/>
    <property type="project" value="UniProtKB-KW"/>
</dbReference>
<reference evidence="12 13" key="2">
    <citation type="submission" date="2018-06" db="EMBL/GenBank/DDBJ databases">
        <title>Metagenomic assembly of (sub)arctic Cyanobacteria and their associated microbiome from non-axenic cultures.</title>
        <authorList>
            <person name="Baurain D."/>
        </authorList>
    </citation>
    <scope>NUCLEOTIDE SEQUENCE [LARGE SCALE GENOMIC DNA]</scope>
    <source>
        <strain evidence="12">ULC066bin1</strain>
    </source>
</reference>
<gene>
    <name evidence="12" type="primary">pds</name>
    <name evidence="12" type="ORF">DCF19_14685</name>
</gene>
<keyword evidence="6 9" id="KW-0125">Carotenoid biosynthesis</keyword>
<dbReference type="AlphaFoldDB" id="A0A2W4Y7M3"/>
<dbReference type="EMBL" id="QBML01000019">
    <property type="protein sequence ID" value="PZO39248.1"/>
    <property type="molecule type" value="Genomic_DNA"/>
</dbReference>
<dbReference type="PRINTS" id="PR00757">
    <property type="entry name" value="AMINEOXDASEF"/>
</dbReference>
<evidence type="ECO:0000313" key="13">
    <source>
        <dbReference type="Proteomes" id="UP000249467"/>
    </source>
</evidence>
<dbReference type="UniPathway" id="UPA00803"/>
<evidence type="ECO:0000256" key="9">
    <source>
        <dbReference type="RuleBase" id="RU368016"/>
    </source>
</evidence>
<dbReference type="EC" id="1.3.5.5" evidence="9"/>
<dbReference type="InterPro" id="IPR001613">
    <property type="entry name" value="Flavin_amine_oxidase"/>
</dbReference>
<dbReference type="FunFam" id="3.50.50.60:FF:000091">
    <property type="entry name" value="15-cis-phytoene desaturase, chloroplastic/chromoplastic"/>
    <property type="match status" value="1"/>
</dbReference>
<keyword evidence="9" id="KW-1003">Cell membrane</keyword>
<dbReference type="PANTHER" id="PTHR42923">
    <property type="entry name" value="PROTOPORPHYRINOGEN OXIDASE"/>
    <property type="match status" value="1"/>
</dbReference>
<evidence type="ECO:0000259" key="11">
    <source>
        <dbReference type="Pfam" id="PF01593"/>
    </source>
</evidence>
<evidence type="ECO:0000256" key="7">
    <source>
        <dbReference type="ARBA" id="ARBA00023002"/>
    </source>
</evidence>
<evidence type="ECO:0000256" key="10">
    <source>
        <dbReference type="SAM" id="MobiDB-lite"/>
    </source>
</evidence>
<comment type="cofactor">
    <cofactor evidence="1 9">
        <name>FAD</name>
        <dbReference type="ChEBI" id="CHEBI:57692"/>
    </cofactor>
</comment>
<evidence type="ECO:0000256" key="2">
    <source>
        <dbReference type="ARBA" id="ARBA00004202"/>
    </source>
</evidence>
<name>A0A2W4Y7M3_9CYAN</name>